<keyword evidence="3" id="KW-1185">Reference proteome</keyword>
<dbReference type="EMBL" id="AQPN01000118">
    <property type="protein sequence ID" value="EOR93312.1"/>
    <property type="molecule type" value="Genomic_DNA"/>
</dbReference>
<dbReference type="AlphaFoldDB" id="R9GN93"/>
<feature type="transmembrane region" description="Helical" evidence="1">
    <location>
        <begin position="115"/>
        <end position="133"/>
    </location>
</feature>
<feature type="transmembrane region" description="Helical" evidence="1">
    <location>
        <begin position="145"/>
        <end position="169"/>
    </location>
</feature>
<dbReference type="InterPro" id="IPR049713">
    <property type="entry name" value="Pr6Pr-like"/>
</dbReference>
<protein>
    <recommendedName>
        <fullName evidence="4">Integral membrane protein</fullName>
    </recommendedName>
</protein>
<evidence type="ECO:0000313" key="3">
    <source>
        <dbReference type="Proteomes" id="UP000014174"/>
    </source>
</evidence>
<evidence type="ECO:0000256" key="1">
    <source>
        <dbReference type="SAM" id="Phobius"/>
    </source>
</evidence>
<comment type="caution">
    <text evidence="2">The sequence shown here is derived from an EMBL/GenBank/DDBJ whole genome shotgun (WGS) entry which is preliminary data.</text>
</comment>
<proteinExistence type="predicted"/>
<organism evidence="2 3">
    <name type="scientific">Arcticibacter svalbardensis MN12-7</name>
    <dbReference type="NCBI Taxonomy" id="1150600"/>
    <lineage>
        <taxon>Bacteria</taxon>
        <taxon>Pseudomonadati</taxon>
        <taxon>Bacteroidota</taxon>
        <taxon>Sphingobacteriia</taxon>
        <taxon>Sphingobacteriales</taxon>
        <taxon>Sphingobacteriaceae</taxon>
        <taxon>Arcticibacter</taxon>
    </lineage>
</organism>
<feature type="transmembrane region" description="Helical" evidence="1">
    <location>
        <begin position="44"/>
        <end position="65"/>
    </location>
</feature>
<keyword evidence="1" id="KW-0472">Membrane</keyword>
<evidence type="ECO:0000313" key="2">
    <source>
        <dbReference type="EMBL" id="EOR93312.1"/>
    </source>
</evidence>
<keyword evidence="1" id="KW-1133">Transmembrane helix</keyword>
<reference evidence="2 3" key="1">
    <citation type="journal article" date="2013" name="Genome Announc.">
        <title>Draft Genome Sequence of Arcticibacter svalbardensis Strain MN12-7T, a Member of the Family Sphingobacteriaceae Isolated from an Arctic Soil Sample.</title>
        <authorList>
            <person name="Shivaji S."/>
            <person name="Ara S."/>
            <person name="Prasad S."/>
            <person name="Manasa B.P."/>
            <person name="Begum Z."/>
            <person name="Singh A."/>
            <person name="Kumar Pinnaka A."/>
        </authorList>
    </citation>
    <scope>NUCLEOTIDE SEQUENCE [LARGE SCALE GENOMIC DNA]</scope>
    <source>
        <strain evidence="2 3">MN12-7</strain>
    </source>
</reference>
<feature type="transmembrane region" description="Helical" evidence="1">
    <location>
        <begin position="9"/>
        <end position="28"/>
    </location>
</feature>
<dbReference type="PATRIC" id="fig|1150600.3.peg.3490"/>
<dbReference type="STRING" id="1150600.ADIARSV_3523"/>
<name>R9GN93_9SPHI</name>
<dbReference type="OrthoDB" id="9809977at2"/>
<keyword evidence="1" id="KW-0812">Transmembrane</keyword>
<evidence type="ECO:0008006" key="4">
    <source>
        <dbReference type="Google" id="ProtNLM"/>
    </source>
</evidence>
<feature type="transmembrane region" description="Helical" evidence="1">
    <location>
        <begin position="86"/>
        <end position="103"/>
    </location>
</feature>
<gene>
    <name evidence="2" type="ORF">ADIARSV_3523</name>
</gene>
<accession>R9GN93</accession>
<feature type="transmembrane region" description="Helical" evidence="1">
    <location>
        <begin position="181"/>
        <end position="206"/>
    </location>
</feature>
<sequence length="214" mass="24670">MPYSVAERTFLSLMAILGWFALITQYYINLQNESISPLELGVRYMSYFTLTTNILIATCCTLSLLNAESSLGKFFISYKTRTALTVYILIVSIIYNAILRFQWNPHGLQRIVDELLHSVIPVLFLIYWVIYVFKCHIHWKETLSWLAYPLLYLFFIMIRGMASGFYPYFFINVTQLGLGTVLINSIGIALGFFVLSMLFVATGNYISKDKKRPS</sequence>
<dbReference type="NCBIfam" id="NF038065">
    <property type="entry name" value="Pr6Pr"/>
    <property type="match status" value="1"/>
</dbReference>
<dbReference type="Proteomes" id="UP000014174">
    <property type="component" value="Unassembled WGS sequence"/>
</dbReference>
<dbReference type="eggNOG" id="COG2141">
    <property type="taxonomic scope" value="Bacteria"/>
</dbReference>
<dbReference type="RefSeq" id="WP_016196751.1">
    <property type="nucleotide sequence ID" value="NZ_AQPN01000118.1"/>
</dbReference>